<organism evidence="2">
    <name type="scientific">viral metagenome</name>
    <dbReference type="NCBI Taxonomy" id="1070528"/>
    <lineage>
        <taxon>unclassified sequences</taxon>
        <taxon>metagenomes</taxon>
        <taxon>organismal metagenomes</taxon>
    </lineage>
</organism>
<dbReference type="AlphaFoldDB" id="A0A6M3K578"/>
<accession>A0A6M3K578</accession>
<protein>
    <submittedName>
        <fullName evidence="2">Uncharacterized protein</fullName>
    </submittedName>
</protein>
<gene>
    <name evidence="2" type="ORF">MM415A01503_0012</name>
    <name evidence="1" type="ORF">MM415B00353_0031</name>
</gene>
<name>A0A6M3K578_9ZZZZ</name>
<evidence type="ECO:0000313" key="1">
    <source>
        <dbReference type="EMBL" id="QJA66384.1"/>
    </source>
</evidence>
<dbReference type="EMBL" id="MT141554">
    <property type="protein sequence ID" value="QJA66384.1"/>
    <property type="molecule type" value="Genomic_DNA"/>
</dbReference>
<dbReference type="EMBL" id="MT142228">
    <property type="protein sequence ID" value="QJA76492.1"/>
    <property type="molecule type" value="Genomic_DNA"/>
</dbReference>
<sequence>MNGDERLRELISVIEQLMKRNSFGEITIRFEKGEIVFAKKSETEEGLGRGVIVLKHKHKIPHISEVDWWKEEPYD</sequence>
<proteinExistence type="predicted"/>
<reference evidence="2" key="1">
    <citation type="submission" date="2020-03" db="EMBL/GenBank/DDBJ databases">
        <title>The deep terrestrial virosphere.</title>
        <authorList>
            <person name="Holmfeldt K."/>
            <person name="Nilsson E."/>
            <person name="Simone D."/>
            <person name="Lopez-Fernandez M."/>
            <person name="Wu X."/>
            <person name="de Brujin I."/>
            <person name="Lundin D."/>
            <person name="Andersson A."/>
            <person name="Bertilsson S."/>
            <person name="Dopson M."/>
        </authorList>
    </citation>
    <scope>NUCLEOTIDE SEQUENCE</scope>
    <source>
        <strain evidence="2">MM415A01503</strain>
        <strain evidence="1">MM415B00353</strain>
    </source>
</reference>
<evidence type="ECO:0000313" key="2">
    <source>
        <dbReference type="EMBL" id="QJA76492.1"/>
    </source>
</evidence>